<feature type="domain" description="OmpA-like" evidence="6">
    <location>
        <begin position="441"/>
        <end position="559"/>
    </location>
</feature>
<evidence type="ECO:0000256" key="5">
    <source>
        <dbReference type="SAM" id="Phobius"/>
    </source>
</evidence>
<keyword evidence="5" id="KW-1133">Transmembrane helix</keyword>
<name>A0AAE9I353_9BURK</name>
<dbReference type="PANTHER" id="PTHR30329">
    <property type="entry name" value="STATOR ELEMENT OF FLAGELLAR MOTOR COMPLEX"/>
    <property type="match status" value="1"/>
</dbReference>
<organism evidence="7 8">
    <name type="scientific">Cupriavidus campinensis</name>
    <dbReference type="NCBI Taxonomy" id="151783"/>
    <lineage>
        <taxon>Bacteria</taxon>
        <taxon>Pseudomonadati</taxon>
        <taxon>Pseudomonadota</taxon>
        <taxon>Betaproteobacteria</taxon>
        <taxon>Burkholderiales</taxon>
        <taxon>Burkholderiaceae</taxon>
        <taxon>Cupriavidus</taxon>
    </lineage>
</organism>
<dbReference type="Pfam" id="PF00691">
    <property type="entry name" value="OmpA"/>
    <property type="match status" value="1"/>
</dbReference>
<feature type="compositionally biased region" description="Basic and acidic residues" evidence="4">
    <location>
        <begin position="533"/>
        <end position="543"/>
    </location>
</feature>
<evidence type="ECO:0000256" key="4">
    <source>
        <dbReference type="SAM" id="MobiDB-lite"/>
    </source>
</evidence>
<protein>
    <submittedName>
        <fullName evidence="7">OmpA family protein</fullName>
    </submittedName>
</protein>
<evidence type="ECO:0000256" key="2">
    <source>
        <dbReference type="ARBA" id="ARBA00023136"/>
    </source>
</evidence>
<dbReference type="CDD" id="cd07185">
    <property type="entry name" value="OmpA_C-like"/>
    <property type="match status" value="1"/>
</dbReference>
<feature type="transmembrane region" description="Helical" evidence="5">
    <location>
        <begin position="341"/>
        <end position="362"/>
    </location>
</feature>
<dbReference type="Gene3D" id="3.30.1330.60">
    <property type="entry name" value="OmpA-like domain"/>
    <property type="match status" value="1"/>
</dbReference>
<dbReference type="GO" id="GO:0009279">
    <property type="term" value="C:cell outer membrane"/>
    <property type="evidence" value="ECO:0007669"/>
    <property type="project" value="UniProtKB-SubCell"/>
</dbReference>
<feature type="compositionally biased region" description="Polar residues" evidence="4">
    <location>
        <begin position="566"/>
        <end position="578"/>
    </location>
</feature>
<dbReference type="InterPro" id="IPR006665">
    <property type="entry name" value="OmpA-like"/>
</dbReference>
<dbReference type="InterPro" id="IPR006664">
    <property type="entry name" value="OMP_bac"/>
</dbReference>
<dbReference type="KEGG" id="ccam:M5D45_27465"/>
<evidence type="ECO:0000256" key="1">
    <source>
        <dbReference type="ARBA" id="ARBA00004442"/>
    </source>
</evidence>
<dbReference type="InterPro" id="IPR050330">
    <property type="entry name" value="Bact_OuterMem_StrucFunc"/>
</dbReference>
<dbReference type="SUPFAM" id="SSF103088">
    <property type="entry name" value="OmpA-like"/>
    <property type="match status" value="1"/>
</dbReference>
<dbReference type="PANTHER" id="PTHR30329:SF20">
    <property type="entry name" value="EXPORTED PROTEIN"/>
    <property type="match status" value="1"/>
</dbReference>
<dbReference type="AlphaFoldDB" id="A0AAE9I353"/>
<dbReference type="PROSITE" id="PS51123">
    <property type="entry name" value="OMPA_2"/>
    <property type="match status" value="1"/>
</dbReference>
<sequence length="578" mass="61682">MTGYPYRTLAGWIAALCLAWLGLCSPWSATWNLLLGMFVVALMLAAMIVATRRGRARRRASRAVLEAVNASLDALPGEMRRNTPLVLAVGEPDGALASAFGDALVSITESAIWVRVDDPARLAHVADALKRWRDGQGPDAVVCLAAADLICDAATLNARLGRLRHAIGEASRAVDYPLPVCVAVYGEASDGPPDECPWFGMSGEAALADEAWIAQVAASLDSYARTAGPADRSARWYRATRLHALARWVQAALLPPMRDESREGSRDGRRTGRPVQVAAVGVIAVHGTPADKSLFAGAVARITGLAGAHRAQGSGGVRYPLPESLILGIGRQPVRRALPRALAHGFVWLAVAFCAAAAASAWQNRALVARVTGNMDRYRALAPEQDAARVDALKTVRRDRDELDRHARNGVPLRLGLGLYRGAALRAPIDTLIAGYRPPPPPPVTIELDSLALFRSGSATLNPGSNRVMIGALEMVRAHPDKRVLVAGHTDATGNSRSNLRLSEARAVSVRNWLADAAGLPLTHFATQGYGDTRPKADNDTEAGRAANRRVEITLVPDCRDGDRVTSGQSACSFQQKE</sequence>
<dbReference type="RefSeq" id="WP_250025583.1">
    <property type="nucleotide sequence ID" value="NZ_CP097331.1"/>
</dbReference>
<reference evidence="7" key="2">
    <citation type="submission" date="2022-05" db="EMBL/GenBank/DDBJ databases">
        <authorList>
            <person name="Kunte H.-J."/>
        </authorList>
    </citation>
    <scope>NUCLEOTIDE SEQUENCE</scope>
    <source>
        <strain evidence="7">G5</strain>
    </source>
</reference>
<evidence type="ECO:0000313" key="8">
    <source>
        <dbReference type="Proteomes" id="UP001056132"/>
    </source>
</evidence>
<feature type="region of interest" description="Disordered" evidence="4">
    <location>
        <begin position="559"/>
        <end position="578"/>
    </location>
</feature>
<proteinExistence type="predicted"/>
<dbReference type="PRINTS" id="PR01021">
    <property type="entry name" value="OMPADOMAIN"/>
</dbReference>
<keyword evidence="5" id="KW-0812">Transmembrane</keyword>
<evidence type="ECO:0000259" key="6">
    <source>
        <dbReference type="PROSITE" id="PS51123"/>
    </source>
</evidence>
<dbReference type="InterPro" id="IPR036737">
    <property type="entry name" value="OmpA-like_sf"/>
</dbReference>
<evidence type="ECO:0000256" key="3">
    <source>
        <dbReference type="PROSITE-ProRule" id="PRU00473"/>
    </source>
</evidence>
<accession>A0AAE9I353</accession>
<dbReference type="Proteomes" id="UP001056132">
    <property type="component" value="Chromosome 2"/>
</dbReference>
<dbReference type="EMBL" id="CP097331">
    <property type="protein sequence ID" value="URF06814.1"/>
    <property type="molecule type" value="Genomic_DNA"/>
</dbReference>
<feature type="transmembrane region" description="Helical" evidence="5">
    <location>
        <begin position="34"/>
        <end position="52"/>
    </location>
</feature>
<reference evidence="7" key="1">
    <citation type="journal article" date="2022" name="Microbiol. Resour. Announc.">
        <title>Genome Sequence of Cupriavidus campinensis Strain G5, a Member of a Bacterial Consortium Capable of Polyethylene Degradation.</title>
        <authorList>
            <person name="Schneider B."/>
            <person name="Pfeiffer F."/>
            <person name="Dyall-Smith M."/>
            <person name="Kunte H.J."/>
        </authorList>
    </citation>
    <scope>NUCLEOTIDE SEQUENCE</scope>
    <source>
        <strain evidence="7">G5</strain>
    </source>
</reference>
<keyword evidence="2 3" id="KW-0472">Membrane</keyword>
<evidence type="ECO:0000313" key="7">
    <source>
        <dbReference type="EMBL" id="URF06814.1"/>
    </source>
</evidence>
<gene>
    <name evidence="7" type="ORF">M5D45_27465</name>
</gene>
<feature type="region of interest" description="Disordered" evidence="4">
    <location>
        <begin position="527"/>
        <end position="548"/>
    </location>
</feature>
<comment type="subcellular location">
    <subcellularLocation>
        <location evidence="1">Cell outer membrane</location>
    </subcellularLocation>
</comment>